<dbReference type="InterPro" id="IPR006638">
    <property type="entry name" value="Elp3/MiaA/NifB-like_rSAM"/>
</dbReference>
<dbReference type="SFLD" id="SFLDF00562">
    <property type="entry name" value="HemN-like__clustered_with_heat"/>
    <property type="match status" value="1"/>
</dbReference>
<dbReference type="OrthoDB" id="9808022at2"/>
<keyword evidence="9" id="KW-0004">4Fe-4S</keyword>
<evidence type="ECO:0000256" key="7">
    <source>
        <dbReference type="ARBA" id="ARBA00023014"/>
    </source>
</evidence>
<dbReference type="InterPro" id="IPR034505">
    <property type="entry name" value="Coproporphyrinogen-III_oxidase"/>
</dbReference>
<name>A0A7W2AIA4_9BACL</name>
<dbReference type="PANTHER" id="PTHR13932:SF5">
    <property type="entry name" value="RADICAL S-ADENOSYL METHIONINE DOMAIN-CONTAINING PROTEIN 1, MITOCHONDRIAL"/>
    <property type="match status" value="1"/>
</dbReference>
<dbReference type="SMART" id="SM00729">
    <property type="entry name" value="Elp3"/>
    <property type="match status" value="1"/>
</dbReference>
<dbReference type="AlphaFoldDB" id="A0A7W2AIA4"/>
<keyword evidence="7 9" id="KW-0411">Iron-sulfur</keyword>
<dbReference type="EMBL" id="JACEIP010000008">
    <property type="protein sequence ID" value="MBA4542653.1"/>
    <property type="molecule type" value="Genomic_DNA"/>
</dbReference>
<dbReference type="Pfam" id="PF06969">
    <property type="entry name" value="HemN_C"/>
    <property type="match status" value="1"/>
</dbReference>
<dbReference type="SFLD" id="SFLDG01065">
    <property type="entry name" value="anaerobic_coproporphyrinogen-I"/>
    <property type="match status" value="1"/>
</dbReference>
<feature type="domain" description="Radical SAM core" evidence="10">
    <location>
        <begin position="1"/>
        <end position="235"/>
    </location>
</feature>
<dbReference type="GO" id="GO:0005737">
    <property type="term" value="C:cytoplasm"/>
    <property type="evidence" value="ECO:0007669"/>
    <property type="project" value="UniProtKB-SubCell"/>
</dbReference>
<keyword evidence="8 9" id="KW-0143">Chaperone</keyword>
<keyword evidence="12" id="KW-1185">Reference proteome</keyword>
<evidence type="ECO:0000256" key="3">
    <source>
        <dbReference type="ARBA" id="ARBA00022617"/>
    </source>
</evidence>
<protein>
    <recommendedName>
        <fullName evidence="2 9">Heme chaperone HemW</fullName>
    </recommendedName>
</protein>
<evidence type="ECO:0000256" key="5">
    <source>
        <dbReference type="ARBA" id="ARBA00022723"/>
    </source>
</evidence>
<proteinExistence type="inferred from homology"/>
<evidence type="ECO:0000256" key="9">
    <source>
        <dbReference type="RuleBase" id="RU364116"/>
    </source>
</evidence>
<keyword evidence="4 9" id="KW-0949">S-adenosyl-L-methionine</keyword>
<dbReference type="InterPro" id="IPR007197">
    <property type="entry name" value="rSAM"/>
</dbReference>
<dbReference type="PANTHER" id="PTHR13932">
    <property type="entry name" value="COPROPORPHYRINIGEN III OXIDASE"/>
    <property type="match status" value="1"/>
</dbReference>
<keyword evidence="9" id="KW-0963">Cytoplasm</keyword>
<evidence type="ECO:0000259" key="10">
    <source>
        <dbReference type="PROSITE" id="PS51918"/>
    </source>
</evidence>
<evidence type="ECO:0000256" key="4">
    <source>
        <dbReference type="ARBA" id="ARBA00022691"/>
    </source>
</evidence>
<dbReference type="GO" id="GO:0046872">
    <property type="term" value="F:metal ion binding"/>
    <property type="evidence" value="ECO:0007669"/>
    <property type="project" value="UniProtKB-UniRule"/>
</dbReference>
<dbReference type="NCBIfam" id="TIGR00539">
    <property type="entry name" value="hemN_rel"/>
    <property type="match status" value="1"/>
</dbReference>
<dbReference type="GO" id="GO:0004109">
    <property type="term" value="F:coproporphyrinogen oxidase activity"/>
    <property type="evidence" value="ECO:0007669"/>
    <property type="project" value="InterPro"/>
</dbReference>
<evidence type="ECO:0000256" key="6">
    <source>
        <dbReference type="ARBA" id="ARBA00023004"/>
    </source>
</evidence>
<evidence type="ECO:0000313" key="12">
    <source>
        <dbReference type="Proteomes" id="UP000530514"/>
    </source>
</evidence>
<gene>
    <name evidence="11" type="ORF">H1164_07025</name>
</gene>
<evidence type="ECO:0000313" key="11">
    <source>
        <dbReference type="EMBL" id="MBA4542653.1"/>
    </source>
</evidence>
<comment type="caution">
    <text evidence="11">The sequence shown here is derived from an EMBL/GenBank/DDBJ whole genome shotgun (WGS) entry which is preliminary data.</text>
</comment>
<dbReference type="GO" id="GO:0051539">
    <property type="term" value="F:4 iron, 4 sulfur cluster binding"/>
    <property type="evidence" value="ECO:0007669"/>
    <property type="project" value="UniProtKB-UniRule"/>
</dbReference>
<dbReference type="SFLD" id="SFLDS00029">
    <property type="entry name" value="Radical_SAM"/>
    <property type="match status" value="1"/>
</dbReference>
<dbReference type="SUPFAM" id="SSF102114">
    <property type="entry name" value="Radical SAM enzymes"/>
    <property type="match status" value="1"/>
</dbReference>
<dbReference type="CDD" id="cd01335">
    <property type="entry name" value="Radical_SAM"/>
    <property type="match status" value="1"/>
</dbReference>
<keyword evidence="3 9" id="KW-0349">Heme</keyword>
<dbReference type="InterPro" id="IPR013785">
    <property type="entry name" value="Aldolase_TIM"/>
</dbReference>
<organism evidence="11 12">
    <name type="scientific">Thermoactinomyces daqus</name>
    <dbReference type="NCBI Taxonomy" id="1329516"/>
    <lineage>
        <taxon>Bacteria</taxon>
        <taxon>Bacillati</taxon>
        <taxon>Bacillota</taxon>
        <taxon>Bacilli</taxon>
        <taxon>Bacillales</taxon>
        <taxon>Thermoactinomycetaceae</taxon>
        <taxon>Thermoactinomyces</taxon>
    </lineage>
</organism>
<dbReference type="SFLD" id="SFLDG01082">
    <property type="entry name" value="B12-binding_domain_containing"/>
    <property type="match status" value="1"/>
</dbReference>
<evidence type="ECO:0000256" key="8">
    <source>
        <dbReference type="ARBA" id="ARBA00023186"/>
    </source>
</evidence>
<dbReference type="InterPro" id="IPR058240">
    <property type="entry name" value="rSAM_sf"/>
</dbReference>
<evidence type="ECO:0000256" key="1">
    <source>
        <dbReference type="ARBA" id="ARBA00006100"/>
    </source>
</evidence>
<comment type="subcellular location">
    <subcellularLocation>
        <location evidence="9">Cytoplasm</location>
    </subcellularLocation>
</comment>
<accession>A0A7W2AIA4</accession>
<reference evidence="11 12" key="1">
    <citation type="submission" date="2020-07" db="EMBL/GenBank/DDBJ databases">
        <authorList>
            <person name="Feng H."/>
        </authorList>
    </citation>
    <scope>NUCLEOTIDE SEQUENCE [LARGE SCALE GENOMIC DNA]</scope>
    <source>
        <strain evidence="12">s-11</strain>
    </source>
</reference>
<dbReference type="RefSeq" id="WP_033101749.1">
    <property type="nucleotide sequence ID" value="NZ_JACEIP010000008.1"/>
</dbReference>
<dbReference type="Pfam" id="PF04055">
    <property type="entry name" value="Radical_SAM"/>
    <property type="match status" value="1"/>
</dbReference>
<dbReference type="Proteomes" id="UP000530514">
    <property type="component" value="Unassembled WGS sequence"/>
</dbReference>
<comment type="similarity">
    <text evidence="1">Belongs to the anaerobic coproporphyrinogen-III oxidase family. HemW subfamily.</text>
</comment>
<keyword evidence="5 9" id="KW-0479">Metal-binding</keyword>
<comment type="function">
    <text evidence="9">Probably acts as a heme chaperone, transferring heme to an unknown acceptor. Binds one molecule of heme per monomer, possibly covalently. Binds 1 [4Fe-4S] cluster. The cluster is coordinated with 3 cysteines and an exchangeable S-adenosyl-L-methionine.</text>
</comment>
<sequence>MPPQAVYIHIPFCTNKCHYCDFTAYVVNGQPVDDYLSALGREMALAVAETPPAEIRSIFIGGGTPTVLTPAQMRKLLDDIRRYFPNRAADCEFTVEANPGTTGPELLEAMLEGGVNRISFGAQTFRPDLLQRIGRIHGVEEIGQSVRLAREAGFANISLDLMFGLPTQTVEDMKQTLESAIALGPEHFSCYSLKIEEGTLFHHLYERNELPLPSDDEEFTMYQMLRSHLKQHGYEQYEVSNFAQPGFESRHNCTYWLNEEYYGLGTGAHGYVEGVRYANIKGVKEYIARLTAGRRPVAESYRVEREEEIENFMILGLRLLAGVSRSRFRERFGVSIEDAFGSVLRQLFEQKRLVQQGDRIALTEQGLLFGNEVFASFLGGVEL</sequence>
<dbReference type="Gene3D" id="3.20.20.70">
    <property type="entry name" value="Aldolase class I"/>
    <property type="match status" value="1"/>
</dbReference>
<dbReference type="PROSITE" id="PS51918">
    <property type="entry name" value="RADICAL_SAM"/>
    <property type="match status" value="1"/>
</dbReference>
<keyword evidence="6 9" id="KW-0408">Iron</keyword>
<dbReference type="InterPro" id="IPR010723">
    <property type="entry name" value="HemN_C"/>
</dbReference>
<dbReference type="InterPro" id="IPR004559">
    <property type="entry name" value="HemW-like"/>
</dbReference>
<dbReference type="SFLD" id="SFLDF00288">
    <property type="entry name" value="HemN-like__clustered_with_nucl"/>
    <property type="match status" value="1"/>
</dbReference>
<evidence type="ECO:0000256" key="2">
    <source>
        <dbReference type="ARBA" id="ARBA00017228"/>
    </source>
</evidence>
<dbReference type="GO" id="GO:0006779">
    <property type="term" value="P:porphyrin-containing compound biosynthetic process"/>
    <property type="evidence" value="ECO:0007669"/>
    <property type="project" value="InterPro"/>
</dbReference>